<feature type="domain" description="Bacterial EndoU nuclease" evidence="2">
    <location>
        <begin position="44"/>
        <end position="182"/>
    </location>
</feature>
<dbReference type="InterPro" id="IPR029501">
    <property type="entry name" value="EndoU_bac"/>
</dbReference>
<dbReference type="Proteomes" id="UP000196655">
    <property type="component" value="Unassembled WGS sequence"/>
</dbReference>
<name>A0A211ZGA3_9PROT</name>
<dbReference type="EMBL" id="NHON01000063">
    <property type="protein sequence ID" value="OWJ64285.1"/>
    <property type="molecule type" value="Genomic_DNA"/>
</dbReference>
<dbReference type="Pfam" id="PF14436">
    <property type="entry name" value="EndoU_bacteria"/>
    <property type="match status" value="1"/>
</dbReference>
<keyword evidence="4" id="KW-1185">Reference proteome</keyword>
<comment type="caution">
    <text evidence="3">The sequence shown here is derived from an EMBL/GenBank/DDBJ whole genome shotgun (WGS) entry which is preliminary data.</text>
</comment>
<sequence>MIRRIGLILVLLLVSGAGESMAATLDCSDAGKRLWSRSDPQVNLSHIFCGEIGRNGDPKGFHSRAVALPTGAVDRVEDGRHRGGETYDATVVYSNGRRKRSTFYPDDCSAEAILRSVLYAYRNQTGDHPAWGVLGPSAPNGAAPAQGDAQDGYCRDDRGRPFEIRIGTIQRRGQDAINTAFPN</sequence>
<dbReference type="RefSeq" id="WP_088154306.1">
    <property type="nucleotide sequence ID" value="NZ_NHON01000063.1"/>
</dbReference>
<dbReference type="GO" id="GO:0004519">
    <property type="term" value="F:endonuclease activity"/>
    <property type="evidence" value="ECO:0007669"/>
    <property type="project" value="InterPro"/>
</dbReference>
<evidence type="ECO:0000313" key="3">
    <source>
        <dbReference type="EMBL" id="OWJ64285.1"/>
    </source>
</evidence>
<reference evidence="4" key="1">
    <citation type="submission" date="2017-05" db="EMBL/GenBank/DDBJ databases">
        <authorList>
            <person name="Macchi M."/>
            <person name="Festa S."/>
            <person name="Coppotelli B.M."/>
            <person name="Morelli I.S."/>
        </authorList>
    </citation>
    <scope>NUCLEOTIDE SEQUENCE [LARGE SCALE GENOMIC DNA]</scope>
    <source>
        <strain evidence="4">I</strain>
    </source>
</reference>
<evidence type="ECO:0000259" key="2">
    <source>
        <dbReference type="Pfam" id="PF14436"/>
    </source>
</evidence>
<gene>
    <name evidence="3" type="ORF">BWR60_25645</name>
</gene>
<evidence type="ECO:0000256" key="1">
    <source>
        <dbReference type="SAM" id="SignalP"/>
    </source>
</evidence>
<feature type="chain" id="PRO_5013210799" description="Bacterial EndoU nuclease domain-containing protein" evidence="1">
    <location>
        <begin position="23"/>
        <end position="183"/>
    </location>
</feature>
<organism evidence="3 4">
    <name type="scientific">Inquilinus limosus</name>
    <dbReference type="NCBI Taxonomy" id="171674"/>
    <lineage>
        <taxon>Bacteria</taxon>
        <taxon>Pseudomonadati</taxon>
        <taxon>Pseudomonadota</taxon>
        <taxon>Alphaproteobacteria</taxon>
        <taxon>Rhodospirillales</taxon>
        <taxon>Rhodospirillaceae</taxon>
        <taxon>Inquilinus</taxon>
    </lineage>
</organism>
<evidence type="ECO:0000313" key="4">
    <source>
        <dbReference type="Proteomes" id="UP000196655"/>
    </source>
</evidence>
<dbReference type="STRING" id="1122125.GCA_000423185_05250"/>
<keyword evidence="1" id="KW-0732">Signal</keyword>
<dbReference type="AlphaFoldDB" id="A0A211ZGA3"/>
<proteinExistence type="predicted"/>
<protein>
    <recommendedName>
        <fullName evidence="2">Bacterial EndoU nuclease domain-containing protein</fullName>
    </recommendedName>
</protein>
<dbReference type="OrthoDB" id="8478289at2"/>
<feature type="signal peptide" evidence="1">
    <location>
        <begin position="1"/>
        <end position="22"/>
    </location>
</feature>
<accession>A0A211ZGA3</accession>